<keyword evidence="2" id="KW-1185">Reference proteome</keyword>
<feature type="non-terminal residue" evidence="1">
    <location>
        <position position="182"/>
    </location>
</feature>
<protein>
    <submittedName>
        <fullName evidence="1">Uncharacterized protein</fullName>
    </submittedName>
</protein>
<accession>A0A9Q1EN08</accession>
<comment type="caution">
    <text evidence="1">The sequence shown here is derived from an EMBL/GenBank/DDBJ whole genome shotgun (WGS) entry which is preliminary data.</text>
</comment>
<gene>
    <name evidence="1" type="ORF">SKAU_G00340690</name>
</gene>
<dbReference type="AlphaFoldDB" id="A0A9Q1EN08"/>
<proteinExistence type="predicted"/>
<dbReference type="EMBL" id="JAINUF010000015">
    <property type="protein sequence ID" value="KAJ8341778.1"/>
    <property type="molecule type" value="Genomic_DNA"/>
</dbReference>
<sequence>NVVSFVSWSCIPLSGYLANSLQLRYSLIVLRYPRFPPDVAPTAGRSAPPFYSCFCSSCGNRQCYGSGCIYCCLPCCLNRANPRSAALPCPVVSVPSVQIRQVQFRFGTIPETRTVQFRFGTIPETRTVQFPFGTFQCSSLVQFQFDPIQFLSSPVPVWNIQCPITKSSSGLEQPSVPVSPVC</sequence>
<evidence type="ECO:0000313" key="2">
    <source>
        <dbReference type="Proteomes" id="UP001152622"/>
    </source>
</evidence>
<name>A0A9Q1EN08_SYNKA</name>
<organism evidence="1 2">
    <name type="scientific">Synaphobranchus kaupii</name>
    <name type="common">Kaup's arrowtooth eel</name>
    <dbReference type="NCBI Taxonomy" id="118154"/>
    <lineage>
        <taxon>Eukaryota</taxon>
        <taxon>Metazoa</taxon>
        <taxon>Chordata</taxon>
        <taxon>Craniata</taxon>
        <taxon>Vertebrata</taxon>
        <taxon>Euteleostomi</taxon>
        <taxon>Actinopterygii</taxon>
        <taxon>Neopterygii</taxon>
        <taxon>Teleostei</taxon>
        <taxon>Anguilliformes</taxon>
        <taxon>Synaphobranchidae</taxon>
        <taxon>Synaphobranchus</taxon>
    </lineage>
</organism>
<dbReference type="Proteomes" id="UP001152622">
    <property type="component" value="Chromosome 15"/>
</dbReference>
<reference evidence="1" key="1">
    <citation type="journal article" date="2023" name="Science">
        <title>Genome structures resolve the early diversification of teleost fishes.</title>
        <authorList>
            <person name="Parey E."/>
            <person name="Louis A."/>
            <person name="Montfort J."/>
            <person name="Bouchez O."/>
            <person name="Roques C."/>
            <person name="Iampietro C."/>
            <person name="Lluch J."/>
            <person name="Castinel A."/>
            <person name="Donnadieu C."/>
            <person name="Desvignes T."/>
            <person name="Floi Bucao C."/>
            <person name="Jouanno E."/>
            <person name="Wen M."/>
            <person name="Mejri S."/>
            <person name="Dirks R."/>
            <person name="Jansen H."/>
            <person name="Henkel C."/>
            <person name="Chen W.J."/>
            <person name="Zahm M."/>
            <person name="Cabau C."/>
            <person name="Klopp C."/>
            <person name="Thompson A.W."/>
            <person name="Robinson-Rechavi M."/>
            <person name="Braasch I."/>
            <person name="Lecointre G."/>
            <person name="Bobe J."/>
            <person name="Postlethwait J.H."/>
            <person name="Berthelot C."/>
            <person name="Roest Crollius H."/>
            <person name="Guiguen Y."/>
        </authorList>
    </citation>
    <scope>NUCLEOTIDE SEQUENCE</scope>
    <source>
        <strain evidence="1">WJC10195</strain>
    </source>
</reference>
<feature type="non-terminal residue" evidence="1">
    <location>
        <position position="1"/>
    </location>
</feature>
<evidence type="ECO:0000313" key="1">
    <source>
        <dbReference type="EMBL" id="KAJ8341778.1"/>
    </source>
</evidence>